<proteinExistence type="predicted"/>
<reference evidence="1 2" key="1">
    <citation type="submission" date="2016-10" db="EMBL/GenBank/DDBJ databases">
        <title>The whole genome sequencing and assembly of B. asteroides DSM 20089 strain.</title>
        <authorList>
            <person name="Lee Y.-J."/>
            <person name="Park M.-K."/>
            <person name="Yi H."/>
            <person name="Bahn Y.-S."/>
            <person name="Kim J.F."/>
            <person name="Lee D.-W."/>
        </authorList>
    </citation>
    <scope>NUCLEOTIDE SEQUENCE [LARGE SCALE GENOMIC DNA]</scope>
    <source>
        <strain evidence="1 2">DSM 20089</strain>
    </source>
</reference>
<evidence type="ECO:0000313" key="1">
    <source>
        <dbReference type="EMBL" id="ATO40918.1"/>
    </source>
</evidence>
<accession>A0AAD0A8L8</accession>
<evidence type="ECO:0000313" key="2">
    <source>
        <dbReference type="Proteomes" id="UP000224056"/>
    </source>
</evidence>
<sequence length="118" mass="13113">MSHAQDKIHAQLILPGINLVVVTKHLIEQRLPASCLALTSDGIGLVCRQSAEPERNNHGQGRQKGYQKSNYGAIHMPWTLIALFLQSVQHVTPTPQCNHLQNQMDCTLDWSPVQATKP</sequence>
<organism evidence="1 2">
    <name type="scientific">Bifidobacterium asteroides DSM 20089</name>
    <dbReference type="NCBI Taxonomy" id="1437594"/>
    <lineage>
        <taxon>Bacteria</taxon>
        <taxon>Bacillati</taxon>
        <taxon>Actinomycetota</taxon>
        <taxon>Actinomycetes</taxon>
        <taxon>Bifidobacteriales</taxon>
        <taxon>Bifidobacteriaceae</taxon>
        <taxon>Bifidobacterium</taxon>
    </lineage>
</organism>
<dbReference type="AlphaFoldDB" id="A0AAD0A8L8"/>
<name>A0AAD0A8L8_9BIFI</name>
<gene>
    <name evidence="1" type="ORF">BA20089_01065</name>
</gene>
<protein>
    <submittedName>
        <fullName evidence="1">Uncharacterized protein</fullName>
    </submittedName>
</protein>
<dbReference type="EMBL" id="CP017696">
    <property type="protein sequence ID" value="ATO40918.1"/>
    <property type="molecule type" value="Genomic_DNA"/>
</dbReference>
<dbReference type="Proteomes" id="UP000224056">
    <property type="component" value="Chromosome"/>
</dbReference>